<keyword evidence="2" id="KW-1185">Reference proteome</keyword>
<dbReference type="KEGG" id="aplc:110987050"/>
<proteinExistence type="predicted"/>
<dbReference type="RefSeq" id="XP_022105154.1">
    <property type="nucleotide sequence ID" value="XM_022249462.1"/>
</dbReference>
<accession>A0A8B7ZHU8</accession>
<evidence type="ECO:0000256" key="1">
    <source>
        <dbReference type="SAM" id="MobiDB-lite"/>
    </source>
</evidence>
<organism evidence="2 3">
    <name type="scientific">Acanthaster planci</name>
    <name type="common">Crown-of-thorns starfish</name>
    <dbReference type="NCBI Taxonomy" id="133434"/>
    <lineage>
        <taxon>Eukaryota</taxon>
        <taxon>Metazoa</taxon>
        <taxon>Echinodermata</taxon>
        <taxon>Eleutherozoa</taxon>
        <taxon>Asterozoa</taxon>
        <taxon>Asteroidea</taxon>
        <taxon>Valvatacea</taxon>
        <taxon>Valvatida</taxon>
        <taxon>Acanthasteridae</taxon>
        <taxon>Acanthaster</taxon>
    </lineage>
</organism>
<name>A0A8B7ZHU8_ACAPL</name>
<protein>
    <submittedName>
        <fullName evidence="3">Uncharacterized protein LOC110987050</fullName>
    </submittedName>
</protein>
<evidence type="ECO:0000313" key="3">
    <source>
        <dbReference type="RefSeq" id="XP_022105154.1"/>
    </source>
</evidence>
<gene>
    <name evidence="3" type="primary">LOC110987050</name>
</gene>
<feature type="region of interest" description="Disordered" evidence="1">
    <location>
        <begin position="229"/>
        <end position="248"/>
    </location>
</feature>
<reference evidence="3" key="1">
    <citation type="submission" date="2025-08" db="UniProtKB">
        <authorList>
            <consortium name="RefSeq"/>
        </authorList>
    </citation>
    <scope>IDENTIFICATION</scope>
</reference>
<dbReference type="GeneID" id="110987050"/>
<evidence type="ECO:0000313" key="2">
    <source>
        <dbReference type="Proteomes" id="UP000694845"/>
    </source>
</evidence>
<sequence length="288" mass="31971">MSTTDQVIHSADRGPPSLIAGLTHRPMSLSVLSLPPPRPPPLPHTANPSPRYYCCNPGTGMPIFCGIRKSLQEILSSKHTSSMYSLVPMMYSQAELFYSPRCKRNDGVNDAGESAAMPGGGITSAWKGLKIEVAPNPKAHLHFNSAVRQAVEKYSDVLSSMKCHHMEDIIKEVMRLCPLLRNEVTVKNKVRRAIKSYICNAVTHYKRKQRNKALCYSRRTAQCSYPLPRNQEPERIAEPHSPDVEDFFGDSSRSYQDELIDYSKVGHGASVTIGGASPQESTVAYPQR</sequence>
<dbReference type="AlphaFoldDB" id="A0A8B7ZHU8"/>
<dbReference type="Proteomes" id="UP000694845">
    <property type="component" value="Unplaced"/>
</dbReference>
<feature type="compositionally biased region" description="Basic and acidic residues" evidence="1">
    <location>
        <begin position="231"/>
        <end position="243"/>
    </location>
</feature>